<evidence type="ECO:0008006" key="4">
    <source>
        <dbReference type="Google" id="ProtNLM"/>
    </source>
</evidence>
<comment type="caution">
    <text evidence="2">The sequence shown here is derived from an EMBL/GenBank/DDBJ whole genome shotgun (WGS) entry which is preliminary data.</text>
</comment>
<evidence type="ECO:0000313" key="3">
    <source>
        <dbReference type="Proteomes" id="UP000250918"/>
    </source>
</evidence>
<sequence length="103" mass="11443">MNMGRTPHRKPSSDNQVQSRETVTGGESTREHGAVSSLKHLSTAADAARRDLMAGGDINPVARSLGSRRARMEDVRRKVAEGYYNRQEIRQQIADRLADNLNP</sequence>
<feature type="compositionally biased region" description="Polar residues" evidence="1">
    <location>
        <begin position="13"/>
        <end position="27"/>
    </location>
</feature>
<name>A0A855X6B8_9BACT</name>
<organism evidence="2 3">
    <name type="scientific">candidate division GN15 bacterium</name>
    <dbReference type="NCBI Taxonomy" id="2072418"/>
    <lineage>
        <taxon>Bacteria</taxon>
        <taxon>candidate division GN15</taxon>
    </lineage>
</organism>
<feature type="compositionally biased region" description="Basic residues" evidence="1">
    <location>
        <begin position="1"/>
        <end position="10"/>
    </location>
</feature>
<dbReference type="EMBL" id="PQAP01000109">
    <property type="protein sequence ID" value="PWB71590.1"/>
    <property type="molecule type" value="Genomic_DNA"/>
</dbReference>
<feature type="region of interest" description="Disordered" evidence="1">
    <location>
        <begin position="1"/>
        <end position="71"/>
    </location>
</feature>
<accession>A0A855X6B8</accession>
<reference evidence="2 3" key="1">
    <citation type="journal article" date="2018" name="ISME J.">
        <title>A methanotrophic archaeon couples anaerobic oxidation of methane to Fe(III) reduction.</title>
        <authorList>
            <person name="Cai C."/>
            <person name="Leu A.O."/>
            <person name="Xie G.J."/>
            <person name="Guo J."/>
            <person name="Feng Y."/>
            <person name="Zhao J.X."/>
            <person name="Tyson G.W."/>
            <person name="Yuan Z."/>
            <person name="Hu S."/>
        </authorList>
    </citation>
    <scope>NUCLEOTIDE SEQUENCE [LARGE SCALE GENOMIC DNA]</scope>
    <source>
        <strain evidence="2">FeB_12</strain>
    </source>
</reference>
<dbReference type="AlphaFoldDB" id="A0A855X6B8"/>
<protein>
    <recommendedName>
        <fullName evidence="4">Anti-sigma-28 factor FlgM C-terminal domain-containing protein</fullName>
    </recommendedName>
</protein>
<gene>
    <name evidence="2" type="ORF">C3F09_07660</name>
</gene>
<evidence type="ECO:0000256" key="1">
    <source>
        <dbReference type="SAM" id="MobiDB-lite"/>
    </source>
</evidence>
<evidence type="ECO:0000313" key="2">
    <source>
        <dbReference type="EMBL" id="PWB71590.1"/>
    </source>
</evidence>
<proteinExistence type="predicted"/>
<dbReference type="Proteomes" id="UP000250918">
    <property type="component" value="Unassembled WGS sequence"/>
</dbReference>